<reference evidence="7" key="1">
    <citation type="journal article" date="2019" name="Int. J. Syst. Evol. Microbiol.">
        <title>The Global Catalogue of Microorganisms (GCM) 10K type strain sequencing project: providing services to taxonomists for standard genome sequencing and annotation.</title>
        <authorList>
            <consortium name="The Broad Institute Genomics Platform"/>
            <consortium name="The Broad Institute Genome Sequencing Center for Infectious Disease"/>
            <person name="Wu L."/>
            <person name="Ma J."/>
        </authorList>
    </citation>
    <scope>NUCLEOTIDE SEQUENCE [LARGE SCALE GENOMIC DNA]</scope>
    <source>
        <strain evidence="7">CGMCC 1.12371</strain>
    </source>
</reference>
<dbReference type="PANTHER" id="PTHR24220">
    <property type="entry name" value="IMPORT ATP-BINDING PROTEIN"/>
    <property type="match status" value="1"/>
</dbReference>
<gene>
    <name evidence="6" type="ORF">ACFQPB_20395</name>
</gene>
<evidence type="ECO:0000256" key="2">
    <source>
        <dbReference type="ARBA" id="ARBA00022475"/>
    </source>
</evidence>
<dbReference type="CDD" id="cd03255">
    <property type="entry name" value="ABC_MJ0796_LolCDE_FtsE"/>
    <property type="match status" value="1"/>
</dbReference>
<dbReference type="RefSeq" id="WP_382227317.1">
    <property type="nucleotide sequence ID" value="NZ_JBHTCA010000027.1"/>
</dbReference>
<keyword evidence="4 6" id="KW-0067">ATP-binding</keyword>
<dbReference type="Pfam" id="PF00005">
    <property type="entry name" value="ABC_tran"/>
    <property type="match status" value="1"/>
</dbReference>
<keyword evidence="2" id="KW-1003">Cell membrane</keyword>
<dbReference type="InterPro" id="IPR003593">
    <property type="entry name" value="AAA+_ATPase"/>
</dbReference>
<dbReference type="PROSITE" id="PS50893">
    <property type="entry name" value="ABC_TRANSPORTER_2"/>
    <property type="match status" value="1"/>
</dbReference>
<name>A0ABW2QPC3_9BURK</name>
<evidence type="ECO:0000259" key="5">
    <source>
        <dbReference type="PROSITE" id="PS50893"/>
    </source>
</evidence>
<dbReference type="InterPro" id="IPR017871">
    <property type="entry name" value="ABC_transporter-like_CS"/>
</dbReference>
<organism evidence="6 7">
    <name type="scientific">Hydrogenophaga atypica</name>
    <dbReference type="NCBI Taxonomy" id="249409"/>
    <lineage>
        <taxon>Bacteria</taxon>
        <taxon>Pseudomonadati</taxon>
        <taxon>Pseudomonadota</taxon>
        <taxon>Betaproteobacteria</taxon>
        <taxon>Burkholderiales</taxon>
        <taxon>Comamonadaceae</taxon>
        <taxon>Hydrogenophaga</taxon>
    </lineage>
</organism>
<feature type="domain" description="ABC transporter" evidence="5">
    <location>
        <begin position="4"/>
        <end position="238"/>
    </location>
</feature>
<dbReference type="SMART" id="SM00382">
    <property type="entry name" value="AAA"/>
    <property type="match status" value="1"/>
</dbReference>
<keyword evidence="2" id="KW-0472">Membrane</keyword>
<accession>A0ABW2QPC3</accession>
<dbReference type="EMBL" id="JBHTCA010000027">
    <property type="protein sequence ID" value="MFC7411230.1"/>
    <property type="molecule type" value="Genomic_DNA"/>
</dbReference>
<dbReference type="Gene3D" id="3.40.50.300">
    <property type="entry name" value="P-loop containing nucleotide triphosphate hydrolases"/>
    <property type="match status" value="1"/>
</dbReference>
<comment type="caution">
    <text evidence="6">The sequence shown here is derived from an EMBL/GenBank/DDBJ whole genome shotgun (WGS) entry which is preliminary data.</text>
</comment>
<dbReference type="SUPFAM" id="SSF52540">
    <property type="entry name" value="P-loop containing nucleoside triphosphate hydrolases"/>
    <property type="match status" value="1"/>
</dbReference>
<dbReference type="InterPro" id="IPR015854">
    <property type="entry name" value="ABC_transpr_LolD-like"/>
</dbReference>
<dbReference type="InterPro" id="IPR027417">
    <property type="entry name" value="P-loop_NTPase"/>
</dbReference>
<evidence type="ECO:0000313" key="6">
    <source>
        <dbReference type="EMBL" id="MFC7411230.1"/>
    </source>
</evidence>
<dbReference type="InterPro" id="IPR017911">
    <property type="entry name" value="MacB-like_ATP-bd"/>
</dbReference>
<dbReference type="PROSITE" id="PS00211">
    <property type="entry name" value="ABC_TRANSPORTER_1"/>
    <property type="match status" value="1"/>
</dbReference>
<dbReference type="Proteomes" id="UP001596501">
    <property type="component" value="Unassembled WGS sequence"/>
</dbReference>
<evidence type="ECO:0000313" key="7">
    <source>
        <dbReference type="Proteomes" id="UP001596501"/>
    </source>
</evidence>
<evidence type="ECO:0000256" key="3">
    <source>
        <dbReference type="ARBA" id="ARBA00022741"/>
    </source>
</evidence>
<dbReference type="GO" id="GO:0005524">
    <property type="term" value="F:ATP binding"/>
    <property type="evidence" value="ECO:0007669"/>
    <property type="project" value="UniProtKB-KW"/>
</dbReference>
<dbReference type="InterPro" id="IPR003439">
    <property type="entry name" value="ABC_transporter-like_ATP-bd"/>
</dbReference>
<dbReference type="PANTHER" id="PTHR24220:SF86">
    <property type="entry name" value="ABC TRANSPORTER ABCH.1"/>
    <property type="match status" value="1"/>
</dbReference>
<keyword evidence="7" id="KW-1185">Reference proteome</keyword>
<evidence type="ECO:0000256" key="4">
    <source>
        <dbReference type="ARBA" id="ARBA00022840"/>
    </source>
</evidence>
<sequence length="238" mass="25922">MAVVELTNVSQTFGEGELAVQALKPTSLSVEPGELVALLGPSGSGKSTLLLAISLIQPPTTGRIVIDGQTLYDNGPTGVDERAFRLRKIGFIFQQHNLIPFLTAQENVALMLQLNGASRRKAGRRAKDLLDYLEMGHRADSLPARLSGGEQQRVAIGRALANEPALILADEPTAALDTERGTKVMGLLRKIAQERRSAVITVTHDHRMIEGFDTVYHMDDGRMARVDRTVPHTEVTHT</sequence>
<protein>
    <submittedName>
        <fullName evidence="6">ABC transporter ATP-binding protein</fullName>
    </submittedName>
</protein>
<keyword evidence="3" id="KW-0547">Nucleotide-binding</keyword>
<proteinExistence type="predicted"/>
<evidence type="ECO:0000256" key="1">
    <source>
        <dbReference type="ARBA" id="ARBA00022448"/>
    </source>
</evidence>
<keyword evidence="1" id="KW-0813">Transport</keyword>